<comment type="caution">
    <text evidence="2">The sequence shown here is derived from an EMBL/GenBank/DDBJ whole genome shotgun (WGS) entry which is preliminary data.</text>
</comment>
<dbReference type="EMBL" id="BTGD01000009">
    <property type="protein sequence ID" value="GMM56605.1"/>
    <property type="molecule type" value="Genomic_DNA"/>
</dbReference>
<feature type="compositionally biased region" description="Polar residues" evidence="1">
    <location>
        <begin position="450"/>
        <end position="460"/>
    </location>
</feature>
<evidence type="ECO:0000313" key="2">
    <source>
        <dbReference type="EMBL" id="GMM56605.1"/>
    </source>
</evidence>
<proteinExistence type="predicted"/>
<dbReference type="Proteomes" id="UP001377567">
    <property type="component" value="Unassembled WGS sequence"/>
</dbReference>
<gene>
    <name evidence="2" type="ORF">DAKH74_032210</name>
</gene>
<evidence type="ECO:0000313" key="3">
    <source>
        <dbReference type="Proteomes" id="UP001377567"/>
    </source>
</evidence>
<keyword evidence="3" id="KW-1185">Reference proteome</keyword>
<dbReference type="AlphaFoldDB" id="A0AAV5RYB3"/>
<protein>
    <submittedName>
        <fullName evidence="2">Atg23 protein</fullName>
    </submittedName>
</protein>
<accession>A0AAV5RYB3</accession>
<evidence type="ECO:0000256" key="1">
    <source>
        <dbReference type="SAM" id="MobiDB-lite"/>
    </source>
</evidence>
<sequence length="474" mass="53448">MSKVDHSLQQREEITNYLQTLVQAHKRALLDDRDGGDLYQIRESISVCFDDLIQINDTLTSHNGILREEVERIKGARLEILDLSTKQIGLIRSREEWSMSDKMNKFRSDITPRSGNDGTVDNITIPLHYRGPMNKYIELVGASNTTLASQHDLQIGDLGKLDELTDERSPTDKSTMFSSLEYLQQAQLTSDSDIKSLEATLESLKRDQSFIERELKRQIVLIHSRKDSISSDLEIVTATKRDLFQKLEIPMPSTEPSESVAKRLLNMVIKDESAEQQIQDVNDELSLAIEYIDMKVTALADQLKEFKDESSELLTQKELWAQCTHEVLSLEDDLKIKFSEHMGKPHSSELLINTIQSTIDKLEDVQKRCSTNVLSSLTGNEIATLKKACSILSEEVEGSMSSSVKTEELSPLGSLGDKNNTVRVALSDSGPDRSLQADSLFLKTAHQPRNHVSSSLNEINRTAFRHKTTRDKSD</sequence>
<name>A0AAV5RYB3_MAUHU</name>
<feature type="region of interest" description="Disordered" evidence="1">
    <location>
        <begin position="446"/>
        <end position="474"/>
    </location>
</feature>
<feature type="compositionally biased region" description="Basic residues" evidence="1">
    <location>
        <begin position="463"/>
        <end position="474"/>
    </location>
</feature>
<reference evidence="2 3" key="1">
    <citation type="journal article" date="2023" name="Elife">
        <title>Identification of key yeast species and microbe-microbe interactions impacting larval growth of Drosophila in the wild.</title>
        <authorList>
            <person name="Mure A."/>
            <person name="Sugiura Y."/>
            <person name="Maeda R."/>
            <person name="Honda K."/>
            <person name="Sakurai N."/>
            <person name="Takahashi Y."/>
            <person name="Watada M."/>
            <person name="Katoh T."/>
            <person name="Gotoh A."/>
            <person name="Gotoh Y."/>
            <person name="Taniguchi I."/>
            <person name="Nakamura K."/>
            <person name="Hayashi T."/>
            <person name="Katayama T."/>
            <person name="Uemura T."/>
            <person name="Hattori Y."/>
        </authorList>
    </citation>
    <scope>NUCLEOTIDE SEQUENCE [LARGE SCALE GENOMIC DNA]</scope>
    <source>
        <strain evidence="2 3">KH-74</strain>
    </source>
</reference>
<organism evidence="2 3">
    <name type="scientific">Maudiozyma humilis</name>
    <name type="common">Sour dough yeast</name>
    <name type="synonym">Kazachstania humilis</name>
    <dbReference type="NCBI Taxonomy" id="51915"/>
    <lineage>
        <taxon>Eukaryota</taxon>
        <taxon>Fungi</taxon>
        <taxon>Dikarya</taxon>
        <taxon>Ascomycota</taxon>
        <taxon>Saccharomycotina</taxon>
        <taxon>Saccharomycetes</taxon>
        <taxon>Saccharomycetales</taxon>
        <taxon>Saccharomycetaceae</taxon>
        <taxon>Maudiozyma</taxon>
    </lineage>
</organism>